<reference evidence="2 3" key="1">
    <citation type="journal article" date="2019" name="Sci. Rep.">
        <title>A high-quality genome of Eragrostis curvula grass provides insights into Poaceae evolution and supports new strategies to enhance forage quality.</title>
        <authorList>
            <person name="Carballo J."/>
            <person name="Santos B.A.C.M."/>
            <person name="Zappacosta D."/>
            <person name="Garbus I."/>
            <person name="Selva J.P."/>
            <person name="Gallo C.A."/>
            <person name="Diaz A."/>
            <person name="Albertini E."/>
            <person name="Caccamo M."/>
            <person name="Echenique V."/>
        </authorList>
    </citation>
    <scope>NUCLEOTIDE SEQUENCE [LARGE SCALE GENOMIC DNA]</scope>
    <source>
        <strain evidence="3">cv. Victoria</strain>
        <tissue evidence="2">Leaf</tissue>
    </source>
</reference>
<proteinExistence type="predicted"/>
<dbReference type="Proteomes" id="UP000324897">
    <property type="component" value="Chromosome 7"/>
</dbReference>
<comment type="caution">
    <text evidence="2">The sequence shown here is derived from an EMBL/GenBank/DDBJ whole genome shotgun (WGS) entry which is preliminary data.</text>
</comment>
<dbReference type="Pfam" id="PF13966">
    <property type="entry name" value="zf-RVT"/>
    <property type="match status" value="1"/>
</dbReference>
<dbReference type="EMBL" id="RWGY01000029">
    <property type="protein sequence ID" value="TVU17899.1"/>
    <property type="molecule type" value="Genomic_DNA"/>
</dbReference>
<feature type="domain" description="Reverse transcriptase zinc-binding" evidence="1">
    <location>
        <begin position="167"/>
        <end position="253"/>
    </location>
</feature>
<evidence type="ECO:0000313" key="2">
    <source>
        <dbReference type="EMBL" id="TVU17899.1"/>
    </source>
</evidence>
<dbReference type="AlphaFoldDB" id="A0A5J9U2E3"/>
<dbReference type="InterPro" id="IPR026960">
    <property type="entry name" value="RVT-Znf"/>
</dbReference>
<accession>A0A5J9U2E3</accession>
<gene>
    <name evidence="2" type="ORF">EJB05_33960</name>
</gene>
<sequence>MPEAEVKVQKVKKIEPVYNLVTRPSVYGNPKMVTVETRPVAYFAVPGTKFERKMSRKDVEDYIRTKKEQGYAKVKAGKGDSVMFWKDVWDFGLLKDIYPHLFSFAKEPNCSVEKFMSLLPATDRIFHLPLSGIAAHQLADLLNTLEHWQRDDETNDTWIYIWGSGAFSTKQAYNQIIGEMDTAAPFKWLWKSCCQGKHKVFFWLLLNDRLNTRNLLRRKRFAIPSVNCVMCNPATEETLKHLIFTCSFAQLCWTSLRIAWDLALPVMEMVEEYKLSKAIPS</sequence>
<evidence type="ECO:0000259" key="1">
    <source>
        <dbReference type="Pfam" id="PF13966"/>
    </source>
</evidence>
<evidence type="ECO:0000313" key="3">
    <source>
        <dbReference type="Proteomes" id="UP000324897"/>
    </source>
</evidence>
<feature type="non-terminal residue" evidence="2">
    <location>
        <position position="1"/>
    </location>
</feature>
<dbReference type="PANTHER" id="PTHR36617">
    <property type="entry name" value="PROTEIN, PUTATIVE-RELATED"/>
    <property type="match status" value="1"/>
</dbReference>
<dbReference type="PANTHER" id="PTHR36617:SF15">
    <property type="entry name" value="REVERSE TRANSCRIPTASE ZINC-BINDING DOMAIN-CONTAINING PROTEIN"/>
    <property type="match status" value="1"/>
</dbReference>
<dbReference type="Gramene" id="TVU17899">
    <property type="protein sequence ID" value="TVU17899"/>
    <property type="gene ID" value="EJB05_33960"/>
</dbReference>
<name>A0A5J9U2E3_9POAL</name>
<protein>
    <recommendedName>
        <fullName evidence="1">Reverse transcriptase zinc-binding domain-containing protein</fullName>
    </recommendedName>
</protein>
<dbReference type="OrthoDB" id="591639at2759"/>
<keyword evidence="3" id="KW-1185">Reference proteome</keyword>
<organism evidence="2 3">
    <name type="scientific">Eragrostis curvula</name>
    <name type="common">weeping love grass</name>
    <dbReference type="NCBI Taxonomy" id="38414"/>
    <lineage>
        <taxon>Eukaryota</taxon>
        <taxon>Viridiplantae</taxon>
        <taxon>Streptophyta</taxon>
        <taxon>Embryophyta</taxon>
        <taxon>Tracheophyta</taxon>
        <taxon>Spermatophyta</taxon>
        <taxon>Magnoliopsida</taxon>
        <taxon>Liliopsida</taxon>
        <taxon>Poales</taxon>
        <taxon>Poaceae</taxon>
        <taxon>PACMAD clade</taxon>
        <taxon>Chloridoideae</taxon>
        <taxon>Eragrostideae</taxon>
        <taxon>Eragrostidinae</taxon>
        <taxon>Eragrostis</taxon>
    </lineage>
</organism>